<evidence type="ECO:0000256" key="7">
    <source>
        <dbReference type="ARBA" id="ARBA00023004"/>
    </source>
</evidence>
<evidence type="ECO:0000256" key="5">
    <source>
        <dbReference type="ARBA" id="ARBA00022723"/>
    </source>
</evidence>
<feature type="domain" description="Catalase core" evidence="8">
    <location>
        <begin position="18"/>
        <end position="298"/>
    </location>
</feature>
<evidence type="ECO:0000259" key="8">
    <source>
        <dbReference type="Pfam" id="PF00199"/>
    </source>
</evidence>
<dbReference type="EMBL" id="QBIU01000001">
    <property type="protein sequence ID" value="MWV69526.1"/>
    <property type="molecule type" value="Genomic_DNA"/>
</dbReference>
<evidence type="ECO:0000256" key="1">
    <source>
        <dbReference type="ARBA" id="ARBA00005329"/>
    </source>
</evidence>
<proteinExistence type="inferred from homology"/>
<keyword evidence="4" id="KW-0349">Heme</keyword>
<reference evidence="10" key="3">
    <citation type="submission" date="2018-04" db="EMBL/GenBank/DDBJ databases">
        <authorList>
            <person name="Sheh A."/>
            <person name="Shen Z."/>
            <person name="Mannion A.J."/>
            <person name="Fox J.G."/>
        </authorList>
    </citation>
    <scope>NUCLEOTIDE SEQUENCE</scope>
    <source>
        <strain evidence="10">MIT 97-6194</strain>
    </source>
</reference>
<evidence type="ECO:0000256" key="2">
    <source>
        <dbReference type="ARBA" id="ARBA00012314"/>
    </source>
</evidence>
<dbReference type="STRING" id="1548018.LS64_05955"/>
<dbReference type="Gene3D" id="1.20.1280.120">
    <property type="match status" value="1"/>
</dbReference>
<keyword evidence="5" id="KW-0479">Metal-binding</keyword>
<dbReference type="GO" id="GO:0046872">
    <property type="term" value="F:metal ion binding"/>
    <property type="evidence" value="ECO:0007669"/>
    <property type="project" value="UniProtKB-KW"/>
</dbReference>
<keyword evidence="6 10" id="KW-0560">Oxidoreductase</keyword>
<dbReference type="AlphaFoldDB" id="A0A347W759"/>
<evidence type="ECO:0000313" key="10">
    <source>
        <dbReference type="EMBL" id="TLD92551.1"/>
    </source>
</evidence>
<reference evidence="10 11" key="1">
    <citation type="journal article" date="2014" name="Genome Announc.">
        <title>Draft genome sequences of eight enterohepatic helicobacter species isolated from both laboratory and wild rodents.</title>
        <authorList>
            <person name="Sheh A."/>
            <person name="Shen Z."/>
            <person name="Fox J.G."/>
        </authorList>
    </citation>
    <scope>NUCLEOTIDE SEQUENCE [LARGE SCALE GENOMIC DNA]</scope>
    <source>
        <strain evidence="10 11">MIT 97-6194</strain>
    </source>
</reference>
<dbReference type="GO" id="GO:0004096">
    <property type="term" value="F:catalase activity"/>
    <property type="evidence" value="ECO:0007669"/>
    <property type="project" value="UniProtKB-EC"/>
</dbReference>
<dbReference type="EC" id="1.11.1.6" evidence="2"/>
<dbReference type="InterPro" id="IPR018028">
    <property type="entry name" value="Catalase"/>
</dbReference>
<dbReference type="GO" id="GO:0042542">
    <property type="term" value="P:response to hydrogen peroxide"/>
    <property type="evidence" value="ECO:0007669"/>
    <property type="project" value="TreeGrafter"/>
</dbReference>
<keyword evidence="7" id="KW-0408">Iron</keyword>
<accession>A0A347W759</accession>
<dbReference type="GO" id="GO:0020037">
    <property type="term" value="F:heme binding"/>
    <property type="evidence" value="ECO:0007669"/>
    <property type="project" value="InterPro"/>
</dbReference>
<evidence type="ECO:0000256" key="4">
    <source>
        <dbReference type="ARBA" id="ARBA00022617"/>
    </source>
</evidence>
<comment type="similarity">
    <text evidence="1">Belongs to the catalase family.</text>
</comment>
<dbReference type="Pfam" id="PF00199">
    <property type="entry name" value="Catalase"/>
    <property type="match status" value="1"/>
</dbReference>
<dbReference type="GO" id="GO:0042744">
    <property type="term" value="P:hydrogen peroxide catabolic process"/>
    <property type="evidence" value="ECO:0007669"/>
    <property type="project" value="TreeGrafter"/>
</dbReference>
<gene>
    <name evidence="9" type="ORF">DCO61_05760</name>
    <name evidence="10" type="ORF">LS64_010130</name>
</gene>
<evidence type="ECO:0000256" key="6">
    <source>
        <dbReference type="ARBA" id="ARBA00023002"/>
    </source>
</evidence>
<evidence type="ECO:0000256" key="3">
    <source>
        <dbReference type="ARBA" id="ARBA00022559"/>
    </source>
</evidence>
<dbReference type="Proteomes" id="UP000477070">
    <property type="component" value="Unassembled WGS sequence"/>
</dbReference>
<dbReference type="Proteomes" id="UP000029714">
    <property type="component" value="Unassembled WGS sequence"/>
</dbReference>
<protein>
    <recommendedName>
        <fullName evidence="2">catalase</fullName>
        <ecNumber evidence="2">1.11.1.6</ecNumber>
    </recommendedName>
</protein>
<reference evidence="9 12" key="4">
    <citation type="submission" date="2019-12" db="EMBL/GenBank/DDBJ databases">
        <title>Multi-Generational Helicobacter saguini Isolates.</title>
        <authorList>
            <person name="Mannion A."/>
            <person name="Shen Z."/>
            <person name="Fox J.G."/>
        </authorList>
    </citation>
    <scope>NUCLEOTIDE SEQUENCE [LARGE SCALE GENOMIC DNA]</scope>
    <source>
        <strain evidence="9">16-048</strain>
        <strain evidence="12">16-048 (F4)</strain>
    </source>
</reference>
<dbReference type="InterPro" id="IPR020835">
    <property type="entry name" value="Catalase_sf"/>
</dbReference>
<reference evidence="10 11" key="2">
    <citation type="journal article" date="2016" name="Infect. Immun.">
        <title>Helicobacter saguini, a Novel Helicobacter Isolated from Cotton-Top Tamarins with Ulcerative Colitis, Has Proinflammatory Properties and Induces Typhlocolitis and Dysplasia in Gnotobiotic IL-10-/- Mice.</title>
        <authorList>
            <person name="Shen Z."/>
            <person name="Mannion A."/>
            <person name="Whary M.T."/>
            <person name="Muthupalani S."/>
            <person name="Sheh A."/>
            <person name="Feng Y."/>
            <person name="Gong G."/>
            <person name="Vandamme P."/>
            <person name="Holcombe H.R."/>
            <person name="Paster B.J."/>
            <person name="Fox J.G."/>
        </authorList>
    </citation>
    <scope>NUCLEOTIDE SEQUENCE [LARGE SCALE GENOMIC DNA]</scope>
    <source>
        <strain evidence="10 11">MIT 97-6194</strain>
    </source>
</reference>
<dbReference type="EMBL" id="JRMP02000019">
    <property type="protein sequence ID" value="TLD92551.1"/>
    <property type="molecule type" value="Genomic_DNA"/>
</dbReference>
<evidence type="ECO:0000313" key="12">
    <source>
        <dbReference type="Proteomes" id="UP000477070"/>
    </source>
</evidence>
<dbReference type="GO" id="GO:0005737">
    <property type="term" value="C:cytoplasm"/>
    <property type="evidence" value="ECO:0007669"/>
    <property type="project" value="TreeGrafter"/>
</dbReference>
<organism evidence="10 11">
    <name type="scientific">Helicobacter saguini</name>
    <dbReference type="NCBI Taxonomy" id="1548018"/>
    <lineage>
        <taxon>Bacteria</taxon>
        <taxon>Pseudomonadati</taxon>
        <taxon>Campylobacterota</taxon>
        <taxon>Epsilonproteobacteria</taxon>
        <taxon>Campylobacterales</taxon>
        <taxon>Helicobacteraceae</taxon>
        <taxon>Helicobacter</taxon>
    </lineage>
</organism>
<dbReference type="SUPFAM" id="SSF56634">
    <property type="entry name" value="Heme-dependent catalase-like"/>
    <property type="match status" value="1"/>
</dbReference>
<dbReference type="OrthoDB" id="255727at2"/>
<sequence length="303" mass="34049">MDAASLSELIASQFYTLNFDSKNPHKKINHAKGFCSSGEFAPRKNITQDFDIPMLKEKNIPALVRFSLSGGDLNASDKSKIRSMALKLTGTESWDIVMTNAEINFINKPQDLSRFLAIKIDEKQGKISATEAANRIKNIESIARFQSYEKRVPLTSSYSQASFHSAHAFYFRNKKGEFVAARLKFVPLNSKDSKGISQGEFDKLSNDFLESNFKNELKKGEISFKFMLVLASINDDINDINALWSGLHKEIEVGILRIKKYEGKGCNGDVFMPNILPEGVGEPSDPVFLVRNLVYALTFARRQ</sequence>
<dbReference type="InterPro" id="IPR011614">
    <property type="entry name" value="Catalase_core"/>
</dbReference>
<comment type="caution">
    <text evidence="10">The sequence shown here is derived from an EMBL/GenBank/DDBJ whole genome shotgun (WGS) entry which is preliminary data.</text>
</comment>
<dbReference type="PANTHER" id="PTHR11465:SF9">
    <property type="entry name" value="CATALASE"/>
    <property type="match status" value="1"/>
</dbReference>
<dbReference type="Gene3D" id="2.40.180.10">
    <property type="entry name" value="Catalase core domain"/>
    <property type="match status" value="1"/>
</dbReference>
<dbReference type="PANTHER" id="PTHR11465">
    <property type="entry name" value="CATALASE"/>
    <property type="match status" value="1"/>
</dbReference>
<dbReference type="PROSITE" id="PS51402">
    <property type="entry name" value="CATALASE_3"/>
    <property type="match status" value="1"/>
</dbReference>
<keyword evidence="3 10" id="KW-0575">Peroxidase</keyword>
<evidence type="ECO:0000313" key="11">
    <source>
        <dbReference type="Proteomes" id="UP000029714"/>
    </source>
</evidence>
<evidence type="ECO:0000313" key="9">
    <source>
        <dbReference type="EMBL" id="MWV69526.1"/>
    </source>
</evidence>
<name>A0A347W759_9HELI</name>
<keyword evidence="11" id="KW-1185">Reference proteome</keyword>